<comment type="subcellular location">
    <subcellularLocation>
        <location evidence="1">Membrane</location>
        <topology evidence="1">Multi-pass membrane protein</topology>
    </subcellularLocation>
</comment>
<feature type="transmembrane region" description="Helical" evidence="5">
    <location>
        <begin position="249"/>
        <end position="280"/>
    </location>
</feature>
<dbReference type="InterPro" id="IPR036259">
    <property type="entry name" value="MFS_trans_sf"/>
</dbReference>
<dbReference type="Proteomes" id="UP001480595">
    <property type="component" value="Unassembled WGS sequence"/>
</dbReference>
<keyword evidence="3 5" id="KW-1133">Transmembrane helix</keyword>
<feature type="transmembrane region" description="Helical" evidence="5">
    <location>
        <begin position="161"/>
        <end position="179"/>
    </location>
</feature>
<feature type="transmembrane region" description="Helical" evidence="5">
    <location>
        <begin position="439"/>
        <end position="458"/>
    </location>
</feature>
<evidence type="ECO:0000313" key="8">
    <source>
        <dbReference type="Proteomes" id="UP001480595"/>
    </source>
</evidence>
<feature type="domain" description="Major facilitator superfamily (MFS) profile" evidence="6">
    <location>
        <begin position="1"/>
        <end position="462"/>
    </location>
</feature>
<dbReference type="PANTHER" id="PTHR23502">
    <property type="entry name" value="MAJOR FACILITATOR SUPERFAMILY"/>
    <property type="match status" value="1"/>
</dbReference>
<evidence type="ECO:0000313" key="7">
    <source>
        <dbReference type="EMBL" id="KAK8048153.1"/>
    </source>
</evidence>
<dbReference type="PANTHER" id="PTHR23502:SF60">
    <property type="entry name" value="MAJOR FACILITATOR SUPERFAMILY (MFS) PROFILE DOMAIN-CONTAINING PROTEIN-RELATED"/>
    <property type="match status" value="1"/>
</dbReference>
<dbReference type="GeneID" id="92094355"/>
<protein>
    <submittedName>
        <fullName evidence="7">Mfs multidrug transporter-like protein</fullName>
    </submittedName>
</protein>
<evidence type="ECO:0000256" key="2">
    <source>
        <dbReference type="ARBA" id="ARBA00022692"/>
    </source>
</evidence>
<organism evidence="7 8">
    <name type="scientific">Apiospora phragmitis</name>
    <dbReference type="NCBI Taxonomy" id="2905665"/>
    <lineage>
        <taxon>Eukaryota</taxon>
        <taxon>Fungi</taxon>
        <taxon>Dikarya</taxon>
        <taxon>Ascomycota</taxon>
        <taxon>Pezizomycotina</taxon>
        <taxon>Sordariomycetes</taxon>
        <taxon>Xylariomycetidae</taxon>
        <taxon>Amphisphaeriales</taxon>
        <taxon>Apiosporaceae</taxon>
        <taxon>Apiospora</taxon>
    </lineage>
</organism>
<keyword evidence="2 5" id="KW-0812">Transmembrane</keyword>
<dbReference type="RefSeq" id="XP_066710402.1">
    <property type="nucleotide sequence ID" value="XM_066861292.1"/>
</dbReference>
<dbReference type="EMBL" id="JAQQWL010000011">
    <property type="protein sequence ID" value="KAK8048153.1"/>
    <property type="molecule type" value="Genomic_DNA"/>
</dbReference>
<accession>A0ABR1TR14</accession>
<keyword evidence="8" id="KW-1185">Reference proteome</keyword>
<keyword evidence="4 5" id="KW-0472">Membrane</keyword>
<feature type="transmembrane region" description="Helical" evidence="5">
    <location>
        <begin position="75"/>
        <end position="92"/>
    </location>
</feature>
<dbReference type="InterPro" id="IPR011701">
    <property type="entry name" value="MFS"/>
</dbReference>
<name>A0ABR1TR14_9PEZI</name>
<reference evidence="7 8" key="1">
    <citation type="submission" date="2023-01" db="EMBL/GenBank/DDBJ databases">
        <title>Analysis of 21 Apiospora genomes using comparative genomics revels a genus with tremendous synthesis potential of carbohydrate active enzymes and secondary metabolites.</title>
        <authorList>
            <person name="Sorensen T."/>
        </authorList>
    </citation>
    <scope>NUCLEOTIDE SEQUENCE [LARGE SCALE GENOMIC DNA]</scope>
    <source>
        <strain evidence="7 8">CBS 135458</strain>
    </source>
</reference>
<proteinExistence type="predicted"/>
<dbReference type="SUPFAM" id="SSF103473">
    <property type="entry name" value="MFS general substrate transporter"/>
    <property type="match status" value="1"/>
</dbReference>
<evidence type="ECO:0000256" key="3">
    <source>
        <dbReference type="ARBA" id="ARBA00022989"/>
    </source>
</evidence>
<dbReference type="InterPro" id="IPR020846">
    <property type="entry name" value="MFS_dom"/>
</dbReference>
<feature type="transmembrane region" description="Helical" evidence="5">
    <location>
        <begin position="39"/>
        <end position="63"/>
    </location>
</feature>
<evidence type="ECO:0000256" key="5">
    <source>
        <dbReference type="SAM" id="Phobius"/>
    </source>
</evidence>
<dbReference type="Gene3D" id="1.20.1250.20">
    <property type="entry name" value="MFS general substrate transporter like domains"/>
    <property type="match status" value="1"/>
</dbReference>
<dbReference type="Pfam" id="PF07690">
    <property type="entry name" value="MFS_1"/>
    <property type="match status" value="1"/>
</dbReference>
<feature type="transmembrane region" description="Helical" evidence="5">
    <location>
        <begin position="185"/>
        <end position="205"/>
    </location>
</feature>
<gene>
    <name evidence="7" type="ORF">PG994_009883</name>
</gene>
<evidence type="ECO:0000259" key="6">
    <source>
        <dbReference type="PROSITE" id="PS50850"/>
    </source>
</evidence>
<feature type="transmembrane region" description="Helical" evidence="5">
    <location>
        <begin position="341"/>
        <end position="361"/>
    </location>
</feature>
<dbReference type="PROSITE" id="PS50850">
    <property type="entry name" value="MFS"/>
    <property type="match status" value="1"/>
</dbReference>
<feature type="transmembrane region" description="Helical" evidence="5">
    <location>
        <begin position="373"/>
        <end position="393"/>
    </location>
</feature>
<comment type="caution">
    <text evidence="7">The sequence shown here is derived from an EMBL/GenBank/DDBJ whole genome shotgun (WGS) entry which is preliminary data.</text>
</comment>
<evidence type="ECO:0000256" key="1">
    <source>
        <dbReference type="ARBA" id="ARBA00004141"/>
    </source>
</evidence>
<evidence type="ECO:0000256" key="4">
    <source>
        <dbReference type="ARBA" id="ARBA00023136"/>
    </source>
</evidence>
<sequence length="477" mass="52077">MDHRHSAPMTMLPSYQSSLRNTFSPPRVLVDAPKYAQSLILGLFLFIANFSGTMVAPALDLIGRDLNIPAGPERTLILSTSLFAGAVAPMFWAPLIEVYGRVPVMLVFNTACGFARTGPQINIFRFLAAVGSSPPGIIAPGLTADMYPASMGGLGDTMHSMLPFVGTALGPIVGAQIAQTGEWRWIFWSTSFLSILAMTLGLLVLRETSHTVILGKKAAKLRKETNNPQLHSQYHHPGMSFAALFKKRLVLPFLMLVTHPIVQLPFLYRAYLFGIIALIISTFEQVWEDGYGMDKSTASFNYFALMAGFIIGLQLSHHFIDGTSAHFRKKTGRDHVPEWRIPPSIATAILVPIGLLLYGWTAQNKLHWSLPDLAIILLGIGCILGFFSMQPYVTDSCGPEYASSAHSVGQLLKGLFEFAFPLLGPPLYAGLGLGVGNTLLALLTLAIGVPIPMVFWFFGETIRGRSRAGFPVWPSTR</sequence>
<feature type="transmembrane region" description="Helical" evidence="5">
    <location>
        <begin position="300"/>
        <end position="320"/>
    </location>
</feature>